<dbReference type="InterPro" id="IPR013786">
    <property type="entry name" value="AcylCoA_DH/ox_N"/>
</dbReference>
<dbReference type="SUPFAM" id="SSF52402">
    <property type="entry name" value="Adenine nucleotide alpha hydrolases-like"/>
    <property type="match status" value="2"/>
</dbReference>
<dbReference type="Pfam" id="PF02771">
    <property type="entry name" value="Acyl-CoA_dh_N"/>
    <property type="match status" value="1"/>
</dbReference>
<dbReference type="RefSeq" id="WP_346154307.1">
    <property type="nucleotide sequence ID" value="NZ_BAAATE010000033.1"/>
</dbReference>
<evidence type="ECO:0008006" key="20">
    <source>
        <dbReference type="Google" id="ProtNLM"/>
    </source>
</evidence>
<dbReference type="InterPro" id="IPR006015">
    <property type="entry name" value="Universal_stress_UspA"/>
</dbReference>
<keyword evidence="9" id="KW-0560">Oxidoreductase</keyword>
<dbReference type="Gene3D" id="3.40.50.620">
    <property type="entry name" value="HUPs"/>
    <property type="match status" value="2"/>
</dbReference>
<evidence type="ECO:0000256" key="9">
    <source>
        <dbReference type="ARBA" id="ARBA00023002"/>
    </source>
</evidence>
<evidence type="ECO:0000256" key="3">
    <source>
        <dbReference type="ARBA" id="ARBA00008791"/>
    </source>
</evidence>
<feature type="domain" description="UspA" evidence="14">
    <location>
        <begin position="9"/>
        <end position="145"/>
    </location>
</feature>
<keyword evidence="5" id="KW-0597">Phosphoprotein</keyword>
<dbReference type="Pfam" id="PF00582">
    <property type="entry name" value="Usp"/>
    <property type="match status" value="2"/>
</dbReference>
<reference evidence="18 19" key="1">
    <citation type="journal article" date="2019" name="Int. J. Syst. Evol. Microbiol.">
        <title>The Global Catalogue of Microorganisms (GCM) 10K type strain sequencing project: providing services to taxonomists for standard genome sequencing and annotation.</title>
        <authorList>
            <consortium name="The Broad Institute Genomics Platform"/>
            <consortium name="The Broad Institute Genome Sequencing Center for Infectious Disease"/>
            <person name="Wu L."/>
            <person name="Ma J."/>
        </authorList>
    </citation>
    <scope>NUCLEOTIDE SEQUENCE [LARGE SCALE GENOMIC DNA]</scope>
    <source>
        <strain evidence="18 19">JCM 6835</strain>
    </source>
</reference>
<feature type="domain" description="Acyl-CoA oxidase/dehydrogenase middle" evidence="15">
    <location>
        <begin position="491"/>
        <end position="581"/>
    </location>
</feature>
<organism evidence="18 19">
    <name type="scientific">Nonomuraea recticatena</name>
    <dbReference type="NCBI Taxonomy" id="46178"/>
    <lineage>
        <taxon>Bacteria</taxon>
        <taxon>Bacillati</taxon>
        <taxon>Actinomycetota</taxon>
        <taxon>Actinomycetes</taxon>
        <taxon>Streptosporangiales</taxon>
        <taxon>Streptosporangiaceae</taxon>
        <taxon>Nonomuraea</taxon>
    </lineage>
</organism>
<evidence type="ECO:0000259" key="17">
    <source>
        <dbReference type="Pfam" id="PF21343"/>
    </source>
</evidence>
<dbReference type="PROSITE" id="PS00072">
    <property type="entry name" value="ACYL_COA_DH_1"/>
    <property type="match status" value="1"/>
</dbReference>
<dbReference type="EMBL" id="BAAATE010000033">
    <property type="protein sequence ID" value="GAA2691339.1"/>
    <property type="molecule type" value="Genomic_DNA"/>
</dbReference>
<evidence type="ECO:0000256" key="12">
    <source>
        <dbReference type="ARBA" id="ARBA00049224"/>
    </source>
</evidence>
<evidence type="ECO:0000313" key="19">
    <source>
        <dbReference type="Proteomes" id="UP001501666"/>
    </source>
</evidence>
<evidence type="ECO:0000256" key="7">
    <source>
        <dbReference type="ARBA" id="ARBA00022827"/>
    </source>
</evidence>
<evidence type="ECO:0000256" key="8">
    <source>
        <dbReference type="ARBA" id="ARBA00022946"/>
    </source>
</evidence>
<comment type="subcellular location">
    <subcellularLocation>
        <location evidence="2">Membrane</location>
        <topology evidence="2">Peripheral membrane protein</topology>
    </subcellularLocation>
</comment>
<sequence length="911" mass="97080">MITNPAAVIVVGVDGSPQSLSAVDWAAREAAARQCRLRIVHAFLWPIMGVPLGPPVMGPADAGLQQAAEKLLRTAVDRARQAAPTLDVSTDLPVCAPSAALIDASREAVLVVVGHRGLGGFTGLLVGSVGVQTAAHAACPVVVVRDSPSGDHDEADPATGQVVVGVDDSDLSDLAVDFAFAHAARHGLGVVAVHAYQWRIGSYYEHLYQSPNRLLAEAVARHREQYPEVPVQQKAVRGESAAVLVAESAGAALTVVGSRGRGGFTGLLLGSTSQRVLHHATGTVAIVRAQAAHGGGTTPPGQGVSEAPEAAQVATKRTAPAALQPTVAAQLAEQDRTGADAAGTGAPPVSSFAKALFTGRLPEAMVMPYPRLGGDEERRVDALIGDARDFLDASYDPVKVEQERWVGDDVVRGLGERGLLGLYVAPEYGGQGLSQTGYCRVMEEFGGYDGSLSVVMGVHQSIGMKPIHLFGTDDQKARFLPDLAAGRKLAGFALTEPGAGSDMRGITAFAERQADGSYVLNGEKRWIGNGGKDVVCVFARAETGHVALIVEKGMPGFDAPDRYDTLGLRGNDLRRLTFRDVRVPKENVLGEPGDGLRVAMHTLNNGRMSLGTGVVGATKRLIELAIDHTTRREQFGRPLAEFELVEDKISWMVSYLYGFESMAYLTTGLVDAGVPDYSVESAMAKIAGSEFHWYAVNRVFQLLGGQAYMADSPAAKALRDSRVFPIFEGANDVLRAFVALAGLKTVADEVADLRNLNLSDPIASIGILADYAGQRLRRRIRPDRLDTAHPTLGRHADRVADQVGQLRATAEKLLRIHGPDIQSRQRQQKRLAHAAIDIYAQIATISRTSALFDDQGVPASGQERYIATTFCNRAAGRVAEQFDRVDDNDDEQTHAIARLAYNRGGYTPPLL</sequence>
<keyword evidence="19" id="KW-1185">Reference proteome</keyword>
<dbReference type="InterPro" id="IPR036250">
    <property type="entry name" value="AcylCo_DH-like_C"/>
</dbReference>
<comment type="cofactor">
    <cofactor evidence="1">
        <name>FAD</name>
        <dbReference type="ChEBI" id="CHEBI:57692"/>
    </cofactor>
</comment>
<evidence type="ECO:0000256" key="6">
    <source>
        <dbReference type="ARBA" id="ARBA00022630"/>
    </source>
</evidence>
<dbReference type="Pfam" id="PF02770">
    <property type="entry name" value="Acyl-CoA_dh_M"/>
    <property type="match status" value="1"/>
</dbReference>
<feature type="domain" description="Acyl-CoA dehydrogenase/oxidase C-terminal" evidence="13">
    <location>
        <begin position="593"/>
        <end position="739"/>
    </location>
</feature>
<dbReference type="InterPro" id="IPR046373">
    <property type="entry name" value="Acyl-CoA_Oxase/DH_mid-dom_sf"/>
</dbReference>
<proteinExistence type="inferred from homology"/>
<comment type="catalytic activity">
    <reaction evidence="11">
        <text>eicosanoyl-CoA + oxidized [electron-transfer flavoprotein] + H(+) = (2E)-eicosenoyl-CoA + reduced [electron-transfer flavoprotein]</text>
        <dbReference type="Rhea" id="RHEA:47236"/>
        <dbReference type="Rhea" id="RHEA-COMP:10685"/>
        <dbReference type="Rhea" id="RHEA-COMP:10686"/>
        <dbReference type="ChEBI" id="CHEBI:15378"/>
        <dbReference type="ChEBI" id="CHEBI:57380"/>
        <dbReference type="ChEBI" id="CHEBI:57692"/>
        <dbReference type="ChEBI" id="CHEBI:58307"/>
        <dbReference type="ChEBI" id="CHEBI:74691"/>
    </reaction>
    <physiologicalReaction direction="left-to-right" evidence="11">
        <dbReference type="Rhea" id="RHEA:47237"/>
    </physiologicalReaction>
</comment>
<evidence type="ECO:0000256" key="2">
    <source>
        <dbReference type="ARBA" id="ARBA00004170"/>
    </source>
</evidence>
<feature type="domain" description="ACAD9/ACADV-like C-terminal" evidence="17">
    <location>
        <begin position="790"/>
        <end position="894"/>
    </location>
</feature>
<dbReference type="InterPro" id="IPR006016">
    <property type="entry name" value="UspA"/>
</dbReference>
<evidence type="ECO:0000259" key="14">
    <source>
        <dbReference type="Pfam" id="PF00582"/>
    </source>
</evidence>
<protein>
    <recommendedName>
        <fullName evidence="20">Acyl-CoA dehydrogenase</fullName>
    </recommendedName>
</protein>
<evidence type="ECO:0000259" key="13">
    <source>
        <dbReference type="Pfam" id="PF00441"/>
    </source>
</evidence>
<evidence type="ECO:0000259" key="15">
    <source>
        <dbReference type="Pfam" id="PF02770"/>
    </source>
</evidence>
<dbReference type="InterPro" id="IPR009075">
    <property type="entry name" value="AcylCo_DH/oxidase_C"/>
</dbReference>
<evidence type="ECO:0000256" key="4">
    <source>
        <dbReference type="ARBA" id="ARBA00009347"/>
    </source>
</evidence>
<keyword evidence="7" id="KW-0274">FAD</keyword>
<accession>A0ABN3T371</accession>
<dbReference type="InterPro" id="IPR006089">
    <property type="entry name" value="Acyl-CoA_DH_CS"/>
</dbReference>
<evidence type="ECO:0000256" key="1">
    <source>
        <dbReference type="ARBA" id="ARBA00001974"/>
    </source>
</evidence>
<dbReference type="Proteomes" id="UP001501666">
    <property type="component" value="Unassembled WGS sequence"/>
</dbReference>
<dbReference type="SUPFAM" id="SSF56645">
    <property type="entry name" value="Acyl-CoA dehydrogenase NM domain-like"/>
    <property type="match status" value="1"/>
</dbReference>
<dbReference type="PANTHER" id="PTHR43884:SF9">
    <property type="entry name" value="COMPLEX I ASSEMBLY FACTOR ACAD9, MITOCHONDRIAL"/>
    <property type="match status" value="1"/>
</dbReference>
<evidence type="ECO:0000256" key="10">
    <source>
        <dbReference type="ARBA" id="ARBA00023136"/>
    </source>
</evidence>
<dbReference type="Gene3D" id="2.40.110.10">
    <property type="entry name" value="Butyryl-CoA Dehydrogenase, subunit A, domain 2"/>
    <property type="match status" value="1"/>
</dbReference>
<evidence type="ECO:0000256" key="11">
    <source>
        <dbReference type="ARBA" id="ARBA00049140"/>
    </source>
</evidence>
<dbReference type="Pfam" id="PF21343">
    <property type="entry name" value="ACAD9-ACADV_C"/>
    <property type="match status" value="1"/>
</dbReference>
<feature type="domain" description="UspA" evidence="14">
    <location>
        <begin position="161"/>
        <end position="288"/>
    </location>
</feature>
<dbReference type="PRINTS" id="PR01438">
    <property type="entry name" value="UNVRSLSTRESS"/>
</dbReference>
<comment type="catalytic activity">
    <reaction evidence="12">
        <text>octadecanoyl-CoA + oxidized [electron-transfer flavoprotein] + H(+) = (2E)-octadecenoyl-CoA + reduced [electron-transfer flavoprotein]</text>
        <dbReference type="Rhea" id="RHEA:47240"/>
        <dbReference type="Rhea" id="RHEA-COMP:10685"/>
        <dbReference type="Rhea" id="RHEA-COMP:10686"/>
        <dbReference type="ChEBI" id="CHEBI:15378"/>
        <dbReference type="ChEBI" id="CHEBI:57394"/>
        <dbReference type="ChEBI" id="CHEBI:57692"/>
        <dbReference type="ChEBI" id="CHEBI:58307"/>
        <dbReference type="ChEBI" id="CHEBI:71412"/>
    </reaction>
    <physiologicalReaction direction="left-to-right" evidence="12">
        <dbReference type="Rhea" id="RHEA:47241"/>
    </physiologicalReaction>
</comment>
<dbReference type="InterPro" id="IPR049448">
    <property type="entry name" value="ACAD9/ACADV-like_C"/>
</dbReference>
<dbReference type="InterPro" id="IPR037069">
    <property type="entry name" value="AcylCoA_DH/ox_N_sf"/>
</dbReference>
<dbReference type="Gene3D" id="1.20.140.10">
    <property type="entry name" value="Butyryl-CoA Dehydrogenase, subunit A, domain 3"/>
    <property type="match status" value="2"/>
</dbReference>
<keyword evidence="10" id="KW-0472">Membrane</keyword>
<evidence type="ECO:0000313" key="18">
    <source>
        <dbReference type="EMBL" id="GAA2691339.1"/>
    </source>
</evidence>
<dbReference type="InterPro" id="IPR006091">
    <property type="entry name" value="Acyl-CoA_Oxase/DH_mid-dom"/>
</dbReference>
<dbReference type="Gene3D" id="1.10.540.10">
    <property type="entry name" value="Acyl-CoA dehydrogenase/oxidase, N-terminal domain"/>
    <property type="match status" value="1"/>
</dbReference>
<comment type="similarity">
    <text evidence="4">Belongs to the acyl-CoA dehydrogenase family.</text>
</comment>
<gene>
    <name evidence="18" type="ORF">GCM10010412_081520</name>
</gene>
<evidence type="ECO:0000259" key="16">
    <source>
        <dbReference type="Pfam" id="PF02771"/>
    </source>
</evidence>
<keyword evidence="8" id="KW-0809">Transit peptide</keyword>
<keyword evidence="6" id="KW-0285">Flavoprotein</keyword>
<comment type="similarity">
    <text evidence="3">Belongs to the universal stress protein A family.</text>
</comment>
<comment type="caution">
    <text evidence="18">The sequence shown here is derived from an EMBL/GenBank/DDBJ whole genome shotgun (WGS) entry which is preliminary data.</text>
</comment>
<dbReference type="SUPFAM" id="SSF47203">
    <property type="entry name" value="Acyl-CoA dehydrogenase C-terminal domain-like"/>
    <property type="match status" value="1"/>
</dbReference>
<dbReference type="PANTHER" id="PTHR43884">
    <property type="entry name" value="ACYL-COA DEHYDROGENASE"/>
    <property type="match status" value="1"/>
</dbReference>
<feature type="domain" description="Acyl-CoA dehydrogenase/oxidase N-terminal" evidence="16">
    <location>
        <begin position="383"/>
        <end position="486"/>
    </location>
</feature>
<evidence type="ECO:0000256" key="5">
    <source>
        <dbReference type="ARBA" id="ARBA00022553"/>
    </source>
</evidence>
<dbReference type="InterPro" id="IPR009100">
    <property type="entry name" value="AcylCoA_DH/oxidase_NM_dom_sf"/>
</dbReference>
<name>A0ABN3T371_9ACTN</name>
<dbReference type="Pfam" id="PF00441">
    <property type="entry name" value="Acyl-CoA_dh_1"/>
    <property type="match status" value="1"/>
</dbReference>
<dbReference type="InterPro" id="IPR014729">
    <property type="entry name" value="Rossmann-like_a/b/a_fold"/>
</dbReference>